<feature type="region of interest" description="Disordered" evidence="1">
    <location>
        <begin position="392"/>
        <end position="469"/>
    </location>
</feature>
<feature type="compositionally biased region" description="Pro residues" evidence="1">
    <location>
        <begin position="401"/>
        <end position="416"/>
    </location>
</feature>
<comment type="caution">
    <text evidence="2">The sequence shown here is derived from an EMBL/GenBank/DDBJ whole genome shotgun (WGS) entry which is preliminary data.</text>
</comment>
<feature type="compositionally biased region" description="Polar residues" evidence="1">
    <location>
        <begin position="417"/>
        <end position="434"/>
    </location>
</feature>
<organism evidence="2 3">
    <name type="scientific">Roridomyces roridus</name>
    <dbReference type="NCBI Taxonomy" id="1738132"/>
    <lineage>
        <taxon>Eukaryota</taxon>
        <taxon>Fungi</taxon>
        <taxon>Dikarya</taxon>
        <taxon>Basidiomycota</taxon>
        <taxon>Agaricomycotina</taxon>
        <taxon>Agaricomycetes</taxon>
        <taxon>Agaricomycetidae</taxon>
        <taxon>Agaricales</taxon>
        <taxon>Marasmiineae</taxon>
        <taxon>Mycenaceae</taxon>
        <taxon>Roridomyces</taxon>
    </lineage>
</organism>
<keyword evidence="3" id="KW-1185">Reference proteome</keyword>
<feature type="compositionally biased region" description="Basic residues" evidence="1">
    <location>
        <begin position="303"/>
        <end position="312"/>
    </location>
</feature>
<name>A0AAD7CHU3_9AGAR</name>
<evidence type="ECO:0000313" key="3">
    <source>
        <dbReference type="Proteomes" id="UP001221142"/>
    </source>
</evidence>
<protein>
    <submittedName>
        <fullName evidence="2">Uncharacterized protein</fullName>
    </submittedName>
</protein>
<feature type="compositionally biased region" description="Low complexity" evidence="1">
    <location>
        <begin position="436"/>
        <end position="458"/>
    </location>
</feature>
<proteinExistence type="predicted"/>
<dbReference type="EMBL" id="JARKIF010000001">
    <property type="protein sequence ID" value="KAJ7649689.1"/>
    <property type="molecule type" value="Genomic_DNA"/>
</dbReference>
<dbReference type="Proteomes" id="UP001221142">
    <property type="component" value="Unassembled WGS sequence"/>
</dbReference>
<feature type="compositionally biased region" description="Pro residues" evidence="1">
    <location>
        <begin position="113"/>
        <end position="127"/>
    </location>
</feature>
<dbReference type="AlphaFoldDB" id="A0AAD7CHU3"/>
<evidence type="ECO:0000313" key="2">
    <source>
        <dbReference type="EMBL" id="KAJ7649689.1"/>
    </source>
</evidence>
<sequence length="521" mass="55776">MSDTTRCRGLDSDGQQCICLRADTTYVDENNKTKCTDCDHIASAHPQAKANFSTLIRGFRDAAKLPNPSSTPLKASQADAEAETAAGLRGGSVNKKRKKDSQATSGESSSKKPNPPIQKTPAAPPPTSSQTKVKYCHAFLLPYGLTADGALSKGTLPDAAERQKLESAKLIVHRSTANPFIINTTWNNDSAKAAVADLFPQAHRYMEHHFPWEMQPWSVVTAFKSVLTLRGEQFPDGEDLGRHVLEPFKGRVIQDRTLYLVSKERIPRAHWKDWDTYMLDSDLGSDIDTVPSEDIKHTPVKARPAYKGKGKGKANDPIKEETEDIPVKEEKSFTSLDYSESDMRKAARIRTRLSSVLGAIEKQTFSIPGSSPEPEASGSQEVTVISDDEDLPPLFLAQNSPSPPSPSPPSPSPPPFMTQTPHASTFGGMSTAPSFTGGLAPPATAGPATPASLTAAPVAPLPPAPAPAVPLAALFPTIPSFAAAGVVIPQMPDNGGETPAPPSAGSSATHRFRRMGRGRHE</sequence>
<accession>A0AAD7CHU3</accession>
<gene>
    <name evidence="2" type="ORF">FB45DRAFT_997002</name>
</gene>
<feature type="region of interest" description="Disordered" evidence="1">
    <location>
        <begin position="65"/>
        <end position="130"/>
    </location>
</feature>
<feature type="compositionally biased region" description="Pro residues" evidence="1">
    <location>
        <begin position="459"/>
        <end position="468"/>
    </location>
</feature>
<feature type="region of interest" description="Disordered" evidence="1">
    <location>
        <begin position="488"/>
        <end position="521"/>
    </location>
</feature>
<reference evidence="2" key="1">
    <citation type="submission" date="2023-03" db="EMBL/GenBank/DDBJ databases">
        <title>Massive genome expansion in bonnet fungi (Mycena s.s.) driven by repeated elements and novel gene families across ecological guilds.</title>
        <authorList>
            <consortium name="Lawrence Berkeley National Laboratory"/>
            <person name="Harder C.B."/>
            <person name="Miyauchi S."/>
            <person name="Viragh M."/>
            <person name="Kuo A."/>
            <person name="Thoen E."/>
            <person name="Andreopoulos B."/>
            <person name="Lu D."/>
            <person name="Skrede I."/>
            <person name="Drula E."/>
            <person name="Henrissat B."/>
            <person name="Morin E."/>
            <person name="Kohler A."/>
            <person name="Barry K."/>
            <person name="LaButti K."/>
            <person name="Morin E."/>
            <person name="Salamov A."/>
            <person name="Lipzen A."/>
            <person name="Mereny Z."/>
            <person name="Hegedus B."/>
            <person name="Baldrian P."/>
            <person name="Stursova M."/>
            <person name="Weitz H."/>
            <person name="Taylor A."/>
            <person name="Grigoriev I.V."/>
            <person name="Nagy L.G."/>
            <person name="Martin F."/>
            <person name="Kauserud H."/>
        </authorList>
    </citation>
    <scope>NUCLEOTIDE SEQUENCE</scope>
    <source>
        <strain evidence="2">9284</strain>
    </source>
</reference>
<feature type="compositionally biased region" description="Basic residues" evidence="1">
    <location>
        <begin position="510"/>
        <end position="521"/>
    </location>
</feature>
<feature type="region of interest" description="Disordered" evidence="1">
    <location>
        <begin position="303"/>
        <end position="326"/>
    </location>
</feature>
<feature type="compositionally biased region" description="Polar residues" evidence="1">
    <location>
        <begin position="102"/>
        <end position="112"/>
    </location>
</feature>
<feature type="compositionally biased region" description="Basic and acidic residues" evidence="1">
    <location>
        <begin position="313"/>
        <end position="326"/>
    </location>
</feature>
<feature type="compositionally biased region" description="Low complexity" evidence="1">
    <location>
        <begin position="75"/>
        <end position="86"/>
    </location>
</feature>
<evidence type="ECO:0000256" key="1">
    <source>
        <dbReference type="SAM" id="MobiDB-lite"/>
    </source>
</evidence>